<evidence type="ECO:0000256" key="1">
    <source>
        <dbReference type="ARBA" id="ARBA00004459"/>
    </source>
</evidence>
<dbReference type="RefSeq" id="WP_282315507.1">
    <property type="nucleotide sequence ID" value="NZ_JARBWL010000001.1"/>
</dbReference>
<evidence type="ECO:0000313" key="11">
    <source>
        <dbReference type="Proteomes" id="UP001159100"/>
    </source>
</evidence>
<proteinExistence type="inferred from homology"/>
<comment type="caution">
    <text evidence="10">The sequence shown here is derived from an EMBL/GenBank/DDBJ whole genome shotgun (WGS) entry which is preliminary data.</text>
</comment>
<evidence type="ECO:0000256" key="3">
    <source>
        <dbReference type="ARBA" id="ARBA00022452"/>
    </source>
</evidence>
<name>A0ABT6QKN6_9PSED</name>
<evidence type="ECO:0000256" key="8">
    <source>
        <dbReference type="ARBA" id="ARBA00023288"/>
    </source>
</evidence>
<evidence type="ECO:0000256" key="7">
    <source>
        <dbReference type="ARBA" id="ARBA00023237"/>
    </source>
</evidence>
<gene>
    <name evidence="10" type="ORF">POF45_08370</name>
</gene>
<sequence length="461" mass="50910">MKDTTYKWVSVLLLPVWLAGCGALLHSEYRQPPVQTPAYWFGEAADGRTLATGERWWEAFADPRLDSLIDDALARNNDLAVAALRVRRAMLQAGLTGTNVSPDLEVGLGAGWNRAMRRGSSSERRFTSTTSVRYEVDLWGRLASTRDAAEWEVLATEYDRRASALSLIGTTARLYWRIGLFNELAGSARESIRYAEQTLRLVQSQRLVGAATGMEEAQAEQALATQRAVLTDYLQQREVARNALSIVFDQAPQHRLFELEQLPSAALENVPAGLPADLVDRRPDLQAAEWRLRQTLSNYDATRASFYPGFTLTSSLATGGSRELSNVLSDPTGMLGVGVTLPFLQWNVRKYTVGISKVDYEAAVVGFRQGLYAALADVEDALSARVQFAEQGVLREQALAAAVRAEGLAEVRYRSGQTGIKEWLDLQESRRAAQITLAQNRFDRLEAQMGLYLALGGGFGR</sequence>
<dbReference type="InterPro" id="IPR003423">
    <property type="entry name" value="OMP_efflux"/>
</dbReference>
<keyword evidence="5 9" id="KW-0472">Membrane</keyword>
<accession>A0ABT6QKN6</accession>
<reference evidence="10 11" key="1">
    <citation type="submission" date="2023-02" db="EMBL/GenBank/DDBJ databases">
        <title>Pseudomonas chrutzelriedensis sp. nov., a potently antifungal strain isolated from moss.</title>
        <authorList>
            <person name="Schnyder A."/>
            <person name="Kalawong R."/>
            <person name="Eberl L."/>
            <person name="Agnoli K."/>
        </authorList>
    </citation>
    <scope>NUCLEOTIDE SEQUENCE [LARGE SCALE GENOMIC DNA]</scope>
    <source>
        <strain evidence="10 11">681</strain>
    </source>
</reference>
<evidence type="ECO:0000256" key="5">
    <source>
        <dbReference type="ARBA" id="ARBA00023136"/>
    </source>
</evidence>
<dbReference type="PROSITE" id="PS51257">
    <property type="entry name" value="PROKAR_LIPOPROTEIN"/>
    <property type="match status" value="1"/>
</dbReference>
<dbReference type="EMBL" id="JARBWL010000001">
    <property type="protein sequence ID" value="MDI2591444.1"/>
    <property type="molecule type" value="Genomic_DNA"/>
</dbReference>
<keyword evidence="3 9" id="KW-1134">Transmembrane beta strand</keyword>
<dbReference type="PANTHER" id="PTHR30203">
    <property type="entry name" value="OUTER MEMBRANE CATION EFFLUX PROTEIN"/>
    <property type="match status" value="1"/>
</dbReference>
<dbReference type="Gene3D" id="2.20.200.10">
    <property type="entry name" value="Outer membrane efflux proteins (OEP)"/>
    <property type="match status" value="1"/>
</dbReference>
<keyword evidence="6 9" id="KW-0564">Palmitate</keyword>
<evidence type="ECO:0000256" key="6">
    <source>
        <dbReference type="ARBA" id="ARBA00023139"/>
    </source>
</evidence>
<organism evidence="10 11">
    <name type="scientific">Pseudomonas fungipugnans</name>
    <dbReference type="NCBI Taxonomy" id="3024217"/>
    <lineage>
        <taxon>Bacteria</taxon>
        <taxon>Pseudomonadati</taxon>
        <taxon>Pseudomonadota</taxon>
        <taxon>Gammaproteobacteria</taxon>
        <taxon>Pseudomonadales</taxon>
        <taxon>Pseudomonadaceae</taxon>
        <taxon>Pseudomonas</taxon>
    </lineage>
</organism>
<keyword evidence="11" id="KW-1185">Reference proteome</keyword>
<keyword evidence="8 9" id="KW-0449">Lipoprotein</keyword>
<comment type="similarity">
    <text evidence="2 9">Belongs to the outer membrane factor (OMF) (TC 1.B.17) family.</text>
</comment>
<protein>
    <submittedName>
        <fullName evidence="10">Efflux transporter outer membrane subunit</fullName>
    </submittedName>
</protein>
<dbReference type="InterPro" id="IPR010131">
    <property type="entry name" value="MdtP/NodT-like"/>
</dbReference>
<dbReference type="Proteomes" id="UP001159100">
    <property type="component" value="Unassembled WGS sequence"/>
</dbReference>
<comment type="subcellular location">
    <subcellularLocation>
        <location evidence="1 9">Cell outer membrane</location>
        <topology evidence="1 9">Lipid-anchor</topology>
    </subcellularLocation>
</comment>
<evidence type="ECO:0000256" key="2">
    <source>
        <dbReference type="ARBA" id="ARBA00007613"/>
    </source>
</evidence>
<evidence type="ECO:0000256" key="4">
    <source>
        <dbReference type="ARBA" id="ARBA00022692"/>
    </source>
</evidence>
<keyword evidence="4 9" id="KW-0812">Transmembrane</keyword>
<evidence type="ECO:0000256" key="9">
    <source>
        <dbReference type="RuleBase" id="RU362097"/>
    </source>
</evidence>
<dbReference type="SUPFAM" id="SSF56954">
    <property type="entry name" value="Outer membrane efflux proteins (OEP)"/>
    <property type="match status" value="1"/>
</dbReference>
<dbReference type="Gene3D" id="1.20.1600.10">
    <property type="entry name" value="Outer membrane efflux proteins (OEP)"/>
    <property type="match status" value="1"/>
</dbReference>
<dbReference type="PANTHER" id="PTHR30203:SF32">
    <property type="entry name" value="CATION EFFLUX SYSTEM PROTEIN CUSC"/>
    <property type="match status" value="1"/>
</dbReference>
<dbReference type="NCBIfam" id="TIGR01845">
    <property type="entry name" value="outer_NodT"/>
    <property type="match status" value="1"/>
</dbReference>
<evidence type="ECO:0000313" key="10">
    <source>
        <dbReference type="EMBL" id="MDI2591444.1"/>
    </source>
</evidence>
<keyword evidence="7" id="KW-0998">Cell outer membrane</keyword>
<dbReference type="Pfam" id="PF02321">
    <property type="entry name" value="OEP"/>
    <property type="match status" value="2"/>
</dbReference>